<evidence type="ECO:0000256" key="3">
    <source>
        <dbReference type="ARBA" id="ARBA00022729"/>
    </source>
</evidence>
<evidence type="ECO:0000313" key="5">
    <source>
        <dbReference type="EMBL" id="TFK28881.1"/>
    </source>
</evidence>
<evidence type="ECO:0000313" key="6">
    <source>
        <dbReference type="Proteomes" id="UP000307440"/>
    </source>
</evidence>
<dbReference type="STRING" id="230819.A0A5C3LJT1"/>
<dbReference type="Proteomes" id="UP000307440">
    <property type="component" value="Unassembled WGS sequence"/>
</dbReference>
<organism evidence="5 6">
    <name type="scientific">Coprinopsis marcescibilis</name>
    <name type="common">Agaric fungus</name>
    <name type="synonym">Psathyrella marcescibilis</name>
    <dbReference type="NCBI Taxonomy" id="230819"/>
    <lineage>
        <taxon>Eukaryota</taxon>
        <taxon>Fungi</taxon>
        <taxon>Dikarya</taxon>
        <taxon>Basidiomycota</taxon>
        <taxon>Agaricomycotina</taxon>
        <taxon>Agaricomycetes</taxon>
        <taxon>Agaricomycetidae</taxon>
        <taxon>Agaricales</taxon>
        <taxon>Agaricineae</taxon>
        <taxon>Psathyrellaceae</taxon>
        <taxon>Coprinopsis</taxon>
    </lineage>
</organism>
<name>A0A5C3LJT1_COPMA</name>
<evidence type="ECO:0000256" key="1">
    <source>
        <dbReference type="ARBA" id="ARBA00010545"/>
    </source>
</evidence>
<feature type="chain" id="PRO_5022925157" description="Long chronological lifespan protein 2" evidence="4">
    <location>
        <begin position="20"/>
        <end position="117"/>
    </location>
</feature>
<evidence type="ECO:0000256" key="2">
    <source>
        <dbReference type="ARBA" id="ARBA00018534"/>
    </source>
</evidence>
<feature type="signal peptide" evidence="4">
    <location>
        <begin position="1"/>
        <end position="19"/>
    </location>
</feature>
<gene>
    <name evidence="5" type="ORF">FA15DRAFT_583636</name>
</gene>
<reference evidence="5 6" key="1">
    <citation type="journal article" date="2019" name="Nat. Ecol. Evol.">
        <title>Megaphylogeny resolves global patterns of mushroom evolution.</title>
        <authorList>
            <person name="Varga T."/>
            <person name="Krizsan K."/>
            <person name="Foldi C."/>
            <person name="Dima B."/>
            <person name="Sanchez-Garcia M."/>
            <person name="Sanchez-Ramirez S."/>
            <person name="Szollosi G.J."/>
            <person name="Szarkandi J.G."/>
            <person name="Papp V."/>
            <person name="Albert L."/>
            <person name="Andreopoulos W."/>
            <person name="Angelini C."/>
            <person name="Antonin V."/>
            <person name="Barry K.W."/>
            <person name="Bougher N.L."/>
            <person name="Buchanan P."/>
            <person name="Buyck B."/>
            <person name="Bense V."/>
            <person name="Catcheside P."/>
            <person name="Chovatia M."/>
            <person name="Cooper J."/>
            <person name="Damon W."/>
            <person name="Desjardin D."/>
            <person name="Finy P."/>
            <person name="Geml J."/>
            <person name="Haridas S."/>
            <person name="Hughes K."/>
            <person name="Justo A."/>
            <person name="Karasinski D."/>
            <person name="Kautmanova I."/>
            <person name="Kiss B."/>
            <person name="Kocsube S."/>
            <person name="Kotiranta H."/>
            <person name="LaButti K.M."/>
            <person name="Lechner B.E."/>
            <person name="Liimatainen K."/>
            <person name="Lipzen A."/>
            <person name="Lukacs Z."/>
            <person name="Mihaltcheva S."/>
            <person name="Morgado L.N."/>
            <person name="Niskanen T."/>
            <person name="Noordeloos M.E."/>
            <person name="Ohm R.A."/>
            <person name="Ortiz-Santana B."/>
            <person name="Ovrebo C."/>
            <person name="Racz N."/>
            <person name="Riley R."/>
            <person name="Savchenko A."/>
            <person name="Shiryaev A."/>
            <person name="Soop K."/>
            <person name="Spirin V."/>
            <person name="Szebenyi C."/>
            <person name="Tomsovsky M."/>
            <person name="Tulloss R.E."/>
            <person name="Uehling J."/>
            <person name="Grigoriev I.V."/>
            <person name="Vagvolgyi C."/>
            <person name="Papp T."/>
            <person name="Martin F.M."/>
            <person name="Miettinen O."/>
            <person name="Hibbett D.S."/>
            <person name="Nagy L.G."/>
        </authorList>
    </citation>
    <scope>NUCLEOTIDE SEQUENCE [LARGE SCALE GENOMIC DNA]</scope>
    <source>
        <strain evidence="5 6">CBS 121175</strain>
    </source>
</reference>
<protein>
    <recommendedName>
        <fullName evidence="2">Long chronological lifespan protein 2</fullName>
    </recommendedName>
</protein>
<dbReference type="PANTHER" id="PTHR38425:SF1">
    <property type="entry name" value="LONG CHRONOLOGICAL LIFESPAN PROTEIN 2"/>
    <property type="match status" value="1"/>
</dbReference>
<dbReference type="OrthoDB" id="2234316at2759"/>
<accession>A0A5C3LJT1</accession>
<dbReference type="EMBL" id="ML210153">
    <property type="protein sequence ID" value="TFK28881.1"/>
    <property type="molecule type" value="Genomic_DNA"/>
</dbReference>
<proteinExistence type="inferred from homology"/>
<dbReference type="InterPro" id="IPR034543">
    <property type="entry name" value="LCL2"/>
</dbReference>
<comment type="similarity">
    <text evidence="1">Belongs to the LCL2 family.</text>
</comment>
<evidence type="ECO:0000256" key="4">
    <source>
        <dbReference type="SAM" id="SignalP"/>
    </source>
</evidence>
<keyword evidence="3 4" id="KW-0732">Signal</keyword>
<dbReference type="AlphaFoldDB" id="A0A5C3LJT1"/>
<sequence>MHRYSILLVLCTLLGLAAAQFQFFDGFFGQQQQQQQQQRAGGASQYAAFAEIGCSQYLCPSTLDCVARPADCPCPDTQDVKCLIPDMDGDADDATVVCVRGGTDCSNVEKLIRRTSH</sequence>
<dbReference type="GO" id="GO:0036503">
    <property type="term" value="P:ERAD pathway"/>
    <property type="evidence" value="ECO:0007669"/>
    <property type="project" value="TreeGrafter"/>
</dbReference>
<keyword evidence="6" id="KW-1185">Reference proteome</keyword>
<dbReference type="PANTHER" id="PTHR38425">
    <property type="entry name" value="LONG CHRONOLOGICAL LIFESPAN PROTEIN 2"/>
    <property type="match status" value="1"/>
</dbReference>